<evidence type="ECO:0000313" key="9">
    <source>
        <dbReference type="EMBL" id="SFX33210.1"/>
    </source>
</evidence>
<comment type="subcellular location">
    <subcellularLocation>
        <location evidence="5 6">Cytoplasm</location>
    </subcellularLocation>
</comment>
<accession>A0A1K1W773</accession>
<evidence type="ECO:0000256" key="5">
    <source>
        <dbReference type="HAMAP-Rule" id="MF_00378"/>
    </source>
</evidence>
<dbReference type="Pfam" id="PF02601">
    <property type="entry name" value="Exonuc_VII_L"/>
    <property type="match status" value="1"/>
</dbReference>
<comment type="similarity">
    <text evidence="5 6">Belongs to the XseA family.</text>
</comment>
<proteinExistence type="inferred from homology"/>
<dbReference type="NCBIfam" id="TIGR00237">
    <property type="entry name" value="xseA"/>
    <property type="match status" value="1"/>
</dbReference>
<name>A0A1K1W773_STRAR</name>
<keyword evidence="2 5" id="KW-0540">Nuclease</keyword>
<dbReference type="InterPro" id="IPR003753">
    <property type="entry name" value="Exonuc_VII_L"/>
</dbReference>
<evidence type="ECO:0000256" key="6">
    <source>
        <dbReference type="RuleBase" id="RU004355"/>
    </source>
</evidence>
<organism evidence="9 10">
    <name type="scientific">Streptomyces atratus</name>
    <dbReference type="NCBI Taxonomy" id="1893"/>
    <lineage>
        <taxon>Bacteria</taxon>
        <taxon>Bacillati</taxon>
        <taxon>Actinomycetota</taxon>
        <taxon>Actinomycetes</taxon>
        <taxon>Kitasatosporales</taxon>
        <taxon>Streptomycetaceae</taxon>
        <taxon>Streptomyces</taxon>
    </lineage>
</organism>
<dbReference type="CDD" id="cd04489">
    <property type="entry name" value="ExoVII_LU_OBF"/>
    <property type="match status" value="1"/>
</dbReference>
<feature type="domain" description="OB-fold nucleic acid binding" evidence="8">
    <location>
        <begin position="12"/>
        <end position="106"/>
    </location>
</feature>
<evidence type="ECO:0000256" key="4">
    <source>
        <dbReference type="ARBA" id="ARBA00022839"/>
    </source>
</evidence>
<dbReference type="PANTHER" id="PTHR30008">
    <property type="entry name" value="EXODEOXYRIBONUCLEASE 7 LARGE SUBUNIT"/>
    <property type="match status" value="1"/>
</dbReference>
<protein>
    <recommendedName>
        <fullName evidence="5">Exodeoxyribonuclease 7 large subunit</fullName>
        <ecNumber evidence="5">3.1.11.6</ecNumber>
    </recommendedName>
    <alternativeName>
        <fullName evidence="5">Exodeoxyribonuclease VII large subunit</fullName>
        <shortName evidence="5">Exonuclease VII large subunit</shortName>
    </alternativeName>
</protein>
<dbReference type="AlphaFoldDB" id="A0A1K1W773"/>
<keyword evidence="3 5" id="KW-0378">Hydrolase</keyword>
<evidence type="ECO:0000259" key="7">
    <source>
        <dbReference type="Pfam" id="PF02601"/>
    </source>
</evidence>
<sequence>MALQTSAEAPLPVGDVSRLIGGWIDRLGAVWVEGQITQLSRRPGAGVVFLTLRDPSQDISVSVTCFRQVFDRIADVVTEGARVVVLAKPEWYAPRGQLSLRATEIRPVGIGELLVRLEQLKKSLASEGLFALDRKKPLPFLPQLIGLVCGRASAAERDVLENARRRWPAVRFEVRNAAVQGVHAVNQVVQAVKELDDLPDVDVIVVARGGGSVEDLLPFSDEQLIRTVAACRTPVVSAIGHEPDSPLLDLVADLRASTPTDAAKKVVPDVGEELDRVGQLRDRALRTVRGLLDREERGLAHALGRPSMEHPQRMVDERASETDALIGRSRRVLGHLLDRADSELAHTRARVVALSPAATLERGYAVLQRADGHVVRNPGDAGAPGEVLRARVSGGEFAVRVGE</sequence>
<evidence type="ECO:0000256" key="2">
    <source>
        <dbReference type="ARBA" id="ARBA00022722"/>
    </source>
</evidence>
<evidence type="ECO:0000256" key="1">
    <source>
        <dbReference type="ARBA" id="ARBA00022490"/>
    </source>
</evidence>
<dbReference type="EC" id="3.1.11.6" evidence="5"/>
<feature type="domain" description="Exonuclease VII large subunit C-terminal" evidence="7">
    <location>
        <begin position="129"/>
        <end position="350"/>
    </location>
</feature>
<dbReference type="GO" id="GO:0008855">
    <property type="term" value="F:exodeoxyribonuclease VII activity"/>
    <property type="evidence" value="ECO:0007669"/>
    <property type="project" value="UniProtKB-UniRule"/>
</dbReference>
<evidence type="ECO:0000256" key="3">
    <source>
        <dbReference type="ARBA" id="ARBA00022801"/>
    </source>
</evidence>
<dbReference type="InterPro" id="IPR025824">
    <property type="entry name" value="OB-fold_nuc-bd_dom"/>
</dbReference>
<evidence type="ECO:0000313" key="10">
    <source>
        <dbReference type="Proteomes" id="UP000181909"/>
    </source>
</evidence>
<dbReference type="HAMAP" id="MF_00378">
    <property type="entry name" value="Exonuc_7_L"/>
    <property type="match status" value="1"/>
</dbReference>
<gene>
    <name evidence="5" type="primary">xseA</name>
    <name evidence="9" type="ORF">SAMN02787144_1002316</name>
</gene>
<dbReference type="GO" id="GO:0003676">
    <property type="term" value="F:nucleic acid binding"/>
    <property type="evidence" value="ECO:0007669"/>
    <property type="project" value="InterPro"/>
</dbReference>
<evidence type="ECO:0000259" key="8">
    <source>
        <dbReference type="Pfam" id="PF13742"/>
    </source>
</evidence>
<reference evidence="9 10" key="1">
    <citation type="submission" date="2016-11" db="EMBL/GenBank/DDBJ databases">
        <authorList>
            <person name="Jaros S."/>
            <person name="Januszkiewicz K."/>
            <person name="Wedrychowicz H."/>
        </authorList>
    </citation>
    <scope>NUCLEOTIDE SEQUENCE [LARGE SCALE GENOMIC DNA]</scope>
    <source>
        <strain evidence="9 10">OK807</strain>
    </source>
</reference>
<comment type="catalytic activity">
    <reaction evidence="5 6">
        <text>Exonucleolytic cleavage in either 5'- to 3'- or 3'- to 5'-direction to yield nucleoside 5'-phosphates.</text>
        <dbReference type="EC" id="3.1.11.6"/>
    </reaction>
</comment>
<comment type="function">
    <text evidence="5">Bidirectionally degrades single-stranded DNA into large acid-insoluble oligonucleotides, which are then degraded further into small acid-soluble oligonucleotides.</text>
</comment>
<dbReference type="GO" id="GO:0009318">
    <property type="term" value="C:exodeoxyribonuclease VII complex"/>
    <property type="evidence" value="ECO:0007669"/>
    <property type="project" value="UniProtKB-UniRule"/>
</dbReference>
<keyword evidence="4 5" id="KW-0269">Exonuclease</keyword>
<dbReference type="GO" id="GO:0006308">
    <property type="term" value="P:DNA catabolic process"/>
    <property type="evidence" value="ECO:0007669"/>
    <property type="project" value="UniProtKB-UniRule"/>
</dbReference>
<dbReference type="PANTHER" id="PTHR30008:SF0">
    <property type="entry name" value="EXODEOXYRIBONUCLEASE 7 LARGE SUBUNIT"/>
    <property type="match status" value="1"/>
</dbReference>
<keyword evidence="1 5" id="KW-0963">Cytoplasm</keyword>
<dbReference type="GO" id="GO:0005737">
    <property type="term" value="C:cytoplasm"/>
    <property type="evidence" value="ECO:0007669"/>
    <property type="project" value="UniProtKB-SubCell"/>
</dbReference>
<dbReference type="RefSeq" id="WP_072483977.1">
    <property type="nucleotide sequence ID" value="NZ_CP108276.1"/>
</dbReference>
<dbReference type="OrthoDB" id="9802795at2"/>
<dbReference type="Pfam" id="PF13742">
    <property type="entry name" value="tRNA_anti_2"/>
    <property type="match status" value="1"/>
</dbReference>
<comment type="subunit">
    <text evidence="5">Heterooligomer composed of large and small subunits.</text>
</comment>
<dbReference type="InterPro" id="IPR020579">
    <property type="entry name" value="Exonuc_VII_lsu_C"/>
</dbReference>
<dbReference type="STRING" id="1893.SAMN02787144_1002316"/>
<dbReference type="Proteomes" id="UP000181909">
    <property type="component" value="Unassembled WGS sequence"/>
</dbReference>
<dbReference type="EMBL" id="FPJO01000002">
    <property type="protein sequence ID" value="SFX33210.1"/>
    <property type="molecule type" value="Genomic_DNA"/>
</dbReference>